<organism evidence="3 4">
    <name type="scientific">Enhygromyxa salina</name>
    <dbReference type="NCBI Taxonomy" id="215803"/>
    <lineage>
        <taxon>Bacteria</taxon>
        <taxon>Pseudomonadati</taxon>
        <taxon>Myxococcota</taxon>
        <taxon>Polyangia</taxon>
        <taxon>Nannocystales</taxon>
        <taxon>Nannocystaceae</taxon>
        <taxon>Enhygromyxa</taxon>
    </lineage>
</organism>
<dbReference type="GO" id="GO:0005524">
    <property type="term" value="F:ATP binding"/>
    <property type="evidence" value="ECO:0007669"/>
    <property type="project" value="InterPro"/>
</dbReference>
<evidence type="ECO:0000313" key="4">
    <source>
        <dbReference type="Proteomes" id="UP000237968"/>
    </source>
</evidence>
<feature type="domain" description="ATPase AAA-type core" evidence="2">
    <location>
        <begin position="286"/>
        <end position="415"/>
    </location>
</feature>
<dbReference type="SUPFAM" id="SSF52540">
    <property type="entry name" value="P-loop containing nucleoside triphosphate hydrolases"/>
    <property type="match status" value="1"/>
</dbReference>
<dbReference type="InterPro" id="IPR003959">
    <property type="entry name" value="ATPase_AAA_core"/>
</dbReference>
<gene>
    <name evidence="3" type="ORF">ENSA5_32470</name>
</gene>
<proteinExistence type="predicted"/>
<dbReference type="InterPro" id="IPR027417">
    <property type="entry name" value="P-loop_NTPase"/>
</dbReference>
<reference evidence="3 4" key="1">
    <citation type="submission" date="2018-03" db="EMBL/GenBank/DDBJ databases">
        <title>Draft Genome Sequences of the Obligatory Marine Myxobacteria Enhygromyxa salina SWB005.</title>
        <authorList>
            <person name="Poehlein A."/>
            <person name="Moghaddam J.A."/>
            <person name="Harms H."/>
            <person name="Alanjari M."/>
            <person name="Koenig G.M."/>
            <person name="Daniel R."/>
            <person name="Schaeberle T.F."/>
        </authorList>
    </citation>
    <scope>NUCLEOTIDE SEQUENCE [LARGE SCALE GENOMIC DNA]</scope>
    <source>
        <strain evidence="3 4">SWB005</strain>
    </source>
</reference>
<feature type="region of interest" description="Disordered" evidence="1">
    <location>
        <begin position="1"/>
        <end position="20"/>
    </location>
</feature>
<dbReference type="RefSeq" id="WP_106392604.1">
    <property type="nucleotide sequence ID" value="NZ_PVNK01000152.1"/>
</dbReference>
<dbReference type="GO" id="GO:0016887">
    <property type="term" value="F:ATP hydrolysis activity"/>
    <property type="evidence" value="ECO:0007669"/>
    <property type="project" value="InterPro"/>
</dbReference>
<accession>A0A2S9XXI7</accession>
<dbReference type="Gene3D" id="3.40.50.300">
    <property type="entry name" value="P-loop containing nucleotide triphosphate hydrolases"/>
    <property type="match status" value="1"/>
</dbReference>
<dbReference type="OrthoDB" id="5482161at2"/>
<evidence type="ECO:0000313" key="3">
    <source>
        <dbReference type="EMBL" id="PRP97554.1"/>
    </source>
</evidence>
<protein>
    <recommendedName>
        <fullName evidence="2">ATPase AAA-type core domain-containing protein</fullName>
    </recommendedName>
</protein>
<dbReference type="Proteomes" id="UP000237968">
    <property type="component" value="Unassembled WGS sequence"/>
</dbReference>
<name>A0A2S9XXI7_9BACT</name>
<dbReference type="Pfam" id="PF00004">
    <property type="entry name" value="AAA"/>
    <property type="match status" value="1"/>
</dbReference>
<dbReference type="AlphaFoldDB" id="A0A2S9XXI7"/>
<sequence>MSAEAPLQSPTPINIAPLPGGYDRPGARRLLSESKLPAAIHRVVKAPFGHTVLSLQTLDAIVEAFDVAQQAGQAIQGALMEDIAQTGSLAIPEPTRDQRLFVGAFTTTVLLDKLRAGLVPLAPSPRIESDLEADGLEELLEVEVGELLPRLAKMATNYVQVQAKQQPEAGDPKLETREGWIVTTLLAFAAQLHGAVSRLTHLGRLRPFGVALSKRKVTVGELRYEGFHSRNAMEPVTDLSPVRVEDIVGNEEYVQAGLKLARDVAAFDLEAGTSPKRINPVLFGLGRPGCGKTITAHAIGNYFLDYCRERDIPARFKVIRRTDWASAYQNASANQLVKIFKEEIYGFDGVVGVYWPDIDTAFASRGSGDLRMEEKNNLGAVFGIFDGTLIPKDGKWFMICDANYMQMDEATRSRIAQNPFTVPGPTTAEEFVKLMRDILLRDVRRFVHPEDERWIEAGQACVDNSLSGRNVESITNNIRAHVQDFEYPDEYFTATLERRREIIDQCSGRVTVDDVIGRIRHFAEFQVEAEDKAARDRFEREVADMVRQLNAGREATERARQAFEAEIEAKVGGAASPTTAPTN</sequence>
<keyword evidence="4" id="KW-1185">Reference proteome</keyword>
<dbReference type="EMBL" id="PVNK01000152">
    <property type="protein sequence ID" value="PRP97554.1"/>
    <property type="molecule type" value="Genomic_DNA"/>
</dbReference>
<evidence type="ECO:0000259" key="2">
    <source>
        <dbReference type="Pfam" id="PF00004"/>
    </source>
</evidence>
<comment type="caution">
    <text evidence="3">The sequence shown here is derived from an EMBL/GenBank/DDBJ whole genome shotgun (WGS) entry which is preliminary data.</text>
</comment>
<evidence type="ECO:0000256" key="1">
    <source>
        <dbReference type="SAM" id="MobiDB-lite"/>
    </source>
</evidence>